<dbReference type="OrthoDB" id="129627at2"/>
<feature type="domain" description="Cell wall-active antibiotics response LiaF-like C-terminal" evidence="2">
    <location>
        <begin position="147"/>
        <end position="206"/>
    </location>
</feature>
<evidence type="ECO:0000259" key="2">
    <source>
        <dbReference type="Pfam" id="PF09922"/>
    </source>
</evidence>
<sequence length="235" mass="26301">MSSYNRHEDRNGMWGGIILVIIGSLFLLKRLDIGFPSWIFSWEVILIVIGLALGVRRNFKGSGWLICVMIGGFFILKDYIEWWPINVRRFMWPLIIILVGIIIIINSTKRKLQRNIIMEGGSLEDFVNSTVIFSGDKRTVLSKNFKGGQVTAVCGGAKINLLQADIADEAILDVYAVFGGVEIIVPNNWEVVMDVNAMFGGVEDKRKGEFVPGIYSKKLFIKGSCTFAGIEVKAY</sequence>
<dbReference type="Pfam" id="PF22570">
    <property type="entry name" value="LiaF-TM"/>
    <property type="match status" value="1"/>
</dbReference>
<dbReference type="AlphaFoldDB" id="A0A327Q6M6"/>
<name>A0A327Q6M6_9BACT</name>
<evidence type="ECO:0000313" key="4">
    <source>
        <dbReference type="EMBL" id="RAI99411.1"/>
    </source>
</evidence>
<dbReference type="Pfam" id="PF09922">
    <property type="entry name" value="LiaF-like_C"/>
    <property type="match status" value="1"/>
</dbReference>
<reference evidence="4 5" key="1">
    <citation type="submission" date="2018-06" db="EMBL/GenBank/DDBJ databases">
        <title>Genomic Encyclopedia of Archaeal and Bacterial Type Strains, Phase II (KMG-II): from individual species to whole genera.</title>
        <authorList>
            <person name="Goeker M."/>
        </authorList>
    </citation>
    <scope>NUCLEOTIDE SEQUENCE [LARGE SCALE GENOMIC DNA]</scope>
    <source>
        <strain evidence="4 5">DSM 23857</strain>
    </source>
</reference>
<dbReference type="Proteomes" id="UP000249547">
    <property type="component" value="Unassembled WGS sequence"/>
</dbReference>
<feature type="transmembrane region" description="Helical" evidence="1">
    <location>
        <begin position="35"/>
        <end position="55"/>
    </location>
</feature>
<feature type="transmembrane region" description="Helical" evidence="1">
    <location>
        <begin position="62"/>
        <end position="84"/>
    </location>
</feature>
<keyword evidence="1" id="KW-1133">Transmembrane helix</keyword>
<proteinExistence type="predicted"/>
<dbReference type="PANTHER" id="PTHR40763">
    <property type="entry name" value="MEMBRANE PROTEIN-RELATED"/>
    <property type="match status" value="1"/>
</dbReference>
<feature type="domain" description="LiaF transmembrane" evidence="3">
    <location>
        <begin position="14"/>
        <end position="110"/>
    </location>
</feature>
<protein>
    <submittedName>
        <fullName evidence="4">Putative membrane protein</fullName>
    </submittedName>
</protein>
<dbReference type="RefSeq" id="WP_111599933.1">
    <property type="nucleotide sequence ID" value="NZ_QLLL01000010.1"/>
</dbReference>
<evidence type="ECO:0000256" key="1">
    <source>
        <dbReference type="SAM" id="Phobius"/>
    </source>
</evidence>
<dbReference type="InterPro" id="IPR054331">
    <property type="entry name" value="LiaF_TM"/>
</dbReference>
<evidence type="ECO:0000259" key="3">
    <source>
        <dbReference type="Pfam" id="PF22570"/>
    </source>
</evidence>
<evidence type="ECO:0000313" key="5">
    <source>
        <dbReference type="Proteomes" id="UP000249547"/>
    </source>
</evidence>
<keyword evidence="5" id="KW-1185">Reference proteome</keyword>
<feature type="transmembrane region" description="Helical" evidence="1">
    <location>
        <begin position="12"/>
        <end position="29"/>
    </location>
</feature>
<accession>A0A327Q6M6</accession>
<gene>
    <name evidence="4" type="ORF">LX64_04545</name>
</gene>
<organism evidence="4 5">
    <name type="scientific">Chitinophaga skermanii</name>
    <dbReference type="NCBI Taxonomy" id="331697"/>
    <lineage>
        <taxon>Bacteria</taxon>
        <taxon>Pseudomonadati</taxon>
        <taxon>Bacteroidota</taxon>
        <taxon>Chitinophagia</taxon>
        <taxon>Chitinophagales</taxon>
        <taxon>Chitinophagaceae</taxon>
        <taxon>Chitinophaga</taxon>
    </lineage>
</organism>
<keyword evidence="1" id="KW-0812">Transmembrane</keyword>
<feature type="transmembrane region" description="Helical" evidence="1">
    <location>
        <begin position="90"/>
        <end position="108"/>
    </location>
</feature>
<keyword evidence="1" id="KW-0472">Membrane</keyword>
<comment type="caution">
    <text evidence="4">The sequence shown here is derived from an EMBL/GenBank/DDBJ whole genome shotgun (WGS) entry which is preliminary data.</text>
</comment>
<dbReference type="EMBL" id="QLLL01000010">
    <property type="protein sequence ID" value="RAI99411.1"/>
    <property type="molecule type" value="Genomic_DNA"/>
</dbReference>
<dbReference type="PANTHER" id="PTHR40763:SF5">
    <property type="entry name" value="MEMBRANE PROTEIN"/>
    <property type="match status" value="1"/>
</dbReference>
<dbReference type="InterPro" id="IPR024425">
    <property type="entry name" value="LiaF-like_C"/>
</dbReference>